<evidence type="ECO:0000256" key="2">
    <source>
        <dbReference type="ARBA" id="ARBA00011270"/>
    </source>
</evidence>
<dbReference type="InterPro" id="IPR013785">
    <property type="entry name" value="Aldolase_TIM"/>
</dbReference>
<dbReference type="InterPro" id="IPR011060">
    <property type="entry name" value="RibuloseP-bd_barrel"/>
</dbReference>
<dbReference type="RefSeq" id="WP_320324650.1">
    <property type="nucleotide sequence ID" value="NZ_JALBUS010000001.1"/>
</dbReference>
<dbReference type="InterPro" id="IPR002028">
    <property type="entry name" value="Trp_synthase_suA"/>
</dbReference>
<keyword evidence="4 8" id="KW-0822">Tryptophan biosynthesis</keyword>
<dbReference type="HAMAP" id="MF_00131">
    <property type="entry name" value="Trp_synth_alpha"/>
    <property type="match status" value="1"/>
</dbReference>
<feature type="active site" description="Proton acceptor" evidence="8">
    <location>
        <position position="45"/>
    </location>
</feature>
<evidence type="ECO:0000256" key="5">
    <source>
        <dbReference type="ARBA" id="ARBA00023141"/>
    </source>
</evidence>
<dbReference type="GO" id="GO:0004834">
    <property type="term" value="F:tryptophan synthase activity"/>
    <property type="evidence" value="ECO:0007669"/>
    <property type="project" value="UniProtKB-EC"/>
</dbReference>
<keyword evidence="5 8" id="KW-0057">Aromatic amino acid biosynthesis</keyword>
<comment type="similarity">
    <text evidence="8 9">Belongs to the TrpA family.</text>
</comment>
<dbReference type="PANTHER" id="PTHR43406">
    <property type="entry name" value="TRYPTOPHAN SYNTHASE, ALPHA CHAIN"/>
    <property type="match status" value="1"/>
</dbReference>
<dbReference type="Gene3D" id="3.20.20.70">
    <property type="entry name" value="Aldolase class I"/>
    <property type="match status" value="1"/>
</dbReference>
<proteinExistence type="inferred from homology"/>
<evidence type="ECO:0000256" key="8">
    <source>
        <dbReference type="HAMAP-Rule" id="MF_00131"/>
    </source>
</evidence>
<dbReference type="NCBIfam" id="TIGR00262">
    <property type="entry name" value="trpA"/>
    <property type="match status" value="1"/>
</dbReference>
<evidence type="ECO:0000256" key="3">
    <source>
        <dbReference type="ARBA" id="ARBA00022605"/>
    </source>
</evidence>
<dbReference type="EC" id="4.2.1.20" evidence="8"/>
<evidence type="ECO:0000256" key="7">
    <source>
        <dbReference type="ARBA" id="ARBA00049047"/>
    </source>
</evidence>
<keyword evidence="11" id="KW-1185">Reference proteome</keyword>
<dbReference type="Pfam" id="PF00290">
    <property type="entry name" value="Trp_syntA"/>
    <property type="match status" value="1"/>
</dbReference>
<evidence type="ECO:0000313" key="11">
    <source>
        <dbReference type="Proteomes" id="UP001285244"/>
    </source>
</evidence>
<evidence type="ECO:0000256" key="6">
    <source>
        <dbReference type="ARBA" id="ARBA00023239"/>
    </source>
</evidence>
<dbReference type="SUPFAM" id="SSF51366">
    <property type="entry name" value="Ribulose-phoshate binding barrel"/>
    <property type="match status" value="1"/>
</dbReference>
<dbReference type="PANTHER" id="PTHR43406:SF1">
    <property type="entry name" value="TRYPTOPHAN SYNTHASE ALPHA CHAIN, CHLOROPLASTIC"/>
    <property type="match status" value="1"/>
</dbReference>
<reference evidence="10 11" key="1">
    <citation type="submission" date="2022-03" db="EMBL/GenBank/DDBJ databases">
        <title>Novel taxa within the pig intestine.</title>
        <authorList>
            <person name="Wylensek D."/>
            <person name="Bishof K."/>
            <person name="Afrizal A."/>
            <person name="Clavel T."/>
        </authorList>
    </citation>
    <scope>NUCLEOTIDE SEQUENCE [LARGE SCALE GENOMIC DNA]</scope>
    <source>
        <strain evidence="10 11">Cla-KB-P134</strain>
    </source>
</reference>
<dbReference type="Proteomes" id="UP001285244">
    <property type="component" value="Unassembled WGS sequence"/>
</dbReference>
<comment type="pathway">
    <text evidence="1 8">Amino-acid biosynthesis; L-tryptophan biosynthesis; L-tryptophan from chorismate: step 5/5.</text>
</comment>
<name>A0ABU4WIC8_9FIRM</name>
<evidence type="ECO:0000256" key="9">
    <source>
        <dbReference type="RuleBase" id="RU003662"/>
    </source>
</evidence>
<comment type="subunit">
    <text evidence="2 8">Tetramer of two alpha and two beta chains.</text>
</comment>
<comment type="function">
    <text evidence="8">The alpha subunit is responsible for the aldol cleavage of indoleglycerol phosphate to indole and glyceraldehyde 3-phosphate.</text>
</comment>
<gene>
    <name evidence="8 10" type="primary">trpA</name>
    <name evidence="10" type="ORF">MOZ64_00440</name>
</gene>
<evidence type="ECO:0000313" key="10">
    <source>
        <dbReference type="EMBL" id="MDX8416314.1"/>
    </source>
</evidence>
<sequence>MNKNIERAFDHGKAFVAFVTCGDPDLDTTKKIIKALEKGGCDLIELGIPFSDPTAEGPVIQEANERALSNGCTTDDVFEMIKEVRKETSIPMVFMTYANVVFHYGTEKFCQKMVDTDMSGIILPDVPYEEKDEFETVCHQYGLDFIRMIAPTSHDRIQMIAEDAQGFLYCVSSLGVTGTRSKITTNVNEMVDIVRHVSDIPCGIGFGISTPEQAKKMTEKADAAIVGSAIIKIIAKYGKEAPDQVEAYVHSMVEAIR</sequence>
<organism evidence="10 11">
    <name type="scientific">Absicoccus intestinalis</name>
    <dbReference type="NCBI Taxonomy" id="2926319"/>
    <lineage>
        <taxon>Bacteria</taxon>
        <taxon>Bacillati</taxon>
        <taxon>Bacillota</taxon>
        <taxon>Erysipelotrichia</taxon>
        <taxon>Erysipelotrichales</taxon>
        <taxon>Erysipelotrichaceae</taxon>
        <taxon>Absicoccus</taxon>
    </lineage>
</organism>
<keyword evidence="6 8" id="KW-0456">Lyase</keyword>
<feature type="active site" description="Proton acceptor" evidence="8">
    <location>
        <position position="56"/>
    </location>
</feature>
<dbReference type="EMBL" id="JALBUS010000001">
    <property type="protein sequence ID" value="MDX8416314.1"/>
    <property type="molecule type" value="Genomic_DNA"/>
</dbReference>
<evidence type="ECO:0000256" key="4">
    <source>
        <dbReference type="ARBA" id="ARBA00022822"/>
    </source>
</evidence>
<evidence type="ECO:0000256" key="1">
    <source>
        <dbReference type="ARBA" id="ARBA00004733"/>
    </source>
</evidence>
<comment type="catalytic activity">
    <reaction evidence="7 8">
        <text>(1S,2R)-1-C-(indol-3-yl)glycerol 3-phosphate + L-serine = D-glyceraldehyde 3-phosphate + L-tryptophan + H2O</text>
        <dbReference type="Rhea" id="RHEA:10532"/>
        <dbReference type="ChEBI" id="CHEBI:15377"/>
        <dbReference type="ChEBI" id="CHEBI:33384"/>
        <dbReference type="ChEBI" id="CHEBI:57912"/>
        <dbReference type="ChEBI" id="CHEBI:58866"/>
        <dbReference type="ChEBI" id="CHEBI:59776"/>
        <dbReference type="EC" id="4.2.1.20"/>
    </reaction>
</comment>
<accession>A0ABU4WIC8</accession>
<comment type="caution">
    <text evidence="10">The sequence shown here is derived from an EMBL/GenBank/DDBJ whole genome shotgun (WGS) entry which is preliminary data.</text>
</comment>
<protein>
    <recommendedName>
        <fullName evidence="8">Tryptophan synthase alpha chain</fullName>
        <ecNumber evidence="8">4.2.1.20</ecNumber>
    </recommendedName>
</protein>
<keyword evidence="3 8" id="KW-0028">Amino-acid biosynthesis</keyword>
<dbReference type="CDD" id="cd04724">
    <property type="entry name" value="Tryptophan_synthase_alpha"/>
    <property type="match status" value="1"/>
</dbReference>